<gene>
    <name evidence="3" type="ORF">ColLi_06976</name>
</gene>
<keyword evidence="1" id="KW-0812">Transmembrane</keyword>
<dbReference type="Gene3D" id="3.40.50.1820">
    <property type="entry name" value="alpha/beta hydrolase"/>
    <property type="match status" value="1"/>
</dbReference>
<evidence type="ECO:0000313" key="3">
    <source>
        <dbReference type="EMBL" id="GJC84138.1"/>
    </source>
</evidence>
<accession>A0AA37GN80</accession>
<dbReference type="GO" id="GO:0016787">
    <property type="term" value="F:hydrolase activity"/>
    <property type="evidence" value="ECO:0007669"/>
    <property type="project" value="UniProtKB-KW"/>
</dbReference>
<protein>
    <submittedName>
        <fullName evidence="3">Fatty acyl-CoA hydrolase, medium chain</fullName>
    </submittedName>
</protein>
<dbReference type="EMBL" id="BPPX01000013">
    <property type="protein sequence ID" value="GJC84138.1"/>
    <property type="molecule type" value="Genomic_DNA"/>
</dbReference>
<name>A0AA37GN80_9PEZI</name>
<keyword evidence="1" id="KW-1133">Transmembrane helix</keyword>
<evidence type="ECO:0000313" key="4">
    <source>
        <dbReference type="Proteomes" id="UP001055172"/>
    </source>
</evidence>
<keyword evidence="3" id="KW-0378">Hydrolase</keyword>
<keyword evidence="4" id="KW-1185">Reference proteome</keyword>
<evidence type="ECO:0000256" key="1">
    <source>
        <dbReference type="SAM" id="Phobius"/>
    </source>
</evidence>
<keyword evidence="1" id="KW-0472">Membrane</keyword>
<organism evidence="3 4">
    <name type="scientific">Colletotrichum liriopes</name>
    <dbReference type="NCBI Taxonomy" id="708192"/>
    <lineage>
        <taxon>Eukaryota</taxon>
        <taxon>Fungi</taxon>
        <taxon>Dikarya</taxon>
        <taxon>Ascomycota</taxon>
        <taxon>Pezizomycotina</taxon>
        <taxon>Sordariomycetes</taxon>
        <taxon>Hypocreomycetidae</taxon>
        <taxon>Glomerellales</taxon>
        <taxon>Glomerellaceae</taxon>
        <taxon>Colletotrichum</taxon>
        <taxon>Colletotrichum spaethianum species complex</taxon>
    </lineage>
</organism>
<dbReference type="InterPro" id="IPR029058">
    <property type="entry name" value="AB_hydrolase_fold"/>
</dbReference>
<dbReference type="AlphaFoldDB" id="A0AA37GN80"/>
<dbReference type="Pfam" id="PF00135">
    <property type="entry name" value="COesterase"/>
    <property type="match status" value="1"/>
</dbReference>
<sequence>MERRKFDWRRFSAPVAIASMILAVLSVVLYFNIREYLTARDEANLPRVTVDLGYARYSGNVLPSGVNQFLGMRYAAPPIGNLRWRAPQDPEPKEGTTDAIDVRRLAVLPFECCPR</sequence>
<dbReference type="SUPFAM" id="SSF53474">
    <property type="entry name" value="alpha/beta-Hydrolases"/>
    <property type="match status" value="1"/>
</dbReference>
<reference evidence="3 4" key="1">
    <citation type="submission" date="2021-07" db="EMBL/GenBank/DDBJ databases">
        <title>Genome data of Colletotrichum spaethianum.</title>
        <authorList>
            <person name="Utami Y.D."/>
            <person name="Hiruma K."/>
        </authorList>
    </citation>
    <scope>NUCLEOTIDE SEQUENCE [LARGE SCALE GENOMIC DNA]</scope>
    <source>
        <strain evidence="3 4">MAFF 242679</strain>
    </source>
</reference>
<feature type="transmembrane region" description="Helical" evidence="1">
    <location>
        <begin position="12"/>
        <end position="31"/>
    </location>
</feature>
<evidence type="ECO:0000259" key="2">
    <source>
        <dbReference type="Pfam" id="PF00135"/>
    </source>
</evidence>
<proteinExistence type="predicted"/>
<comment type="caution">
    <text evidence="3">The sequence shown here is derived from an EMBL/GenBank/DDBJ whole genome shotgun (WGS) entry which is preliminary data.</text>
</comment>
<feature type="domain" description="Carboxylesterase type B" evidence="2">
    <location>
        <begin position="56"/>
        <end position="100"/>
    </location>
</feature>
<dbReference type="InterPro" id="IPR002018">
    <property type="entry name" value="CarbesteraseB"/>
</dbReference>
<dbReference type="Proteomes" id="UP001055172">
    <property type="component" value="Unassembled WGS sequence"/>
</dbReference>